<evidence type="ECO:0000313" key="14">
    <source>
        <dbReference type="RefSeq" id="XP_060035158.1"/>
    </source>
</evidence>
<dbReference type="Proteomes" id="UP001652624">
    <property type="component" value="Chromosome 19"/>
</dbReference>
<feature type="region of interest" description="Disordered" evidence="11">
    <location>
        <begin position="1"/>
        <end position="23"/>
    </location>
</feature>
<protein>
    <recommendedName>
        <fullName evidence="9">Cytochrome b5 domain-containing protein 1</fullName>
    </recommendedName>
</protein>
<keyword evidence="6" id="KW-0206">Cytoskeleton</keyword>
<evidence type="ECO:0000256" key="11">
    <source>
        <dbReference type="SAM" id="MobiDB-lite"/>
    </source>
</evidence>
<evidence type="ECO:0000256" key="9">
    <source>
        <dbReference type="ARBA" id="ARBA00040649"/>
    </source>
</evidence>
<keyword evidence="2" id="KW-0963">Cytoplasm</keyword>
<evidence type="ECO:0000256" key="6">
    <source>
        <dbReference type="ARBA" id="ARBA00023212"/>
    </source>
</evidence>
<evidence type="ECO:0000256" key="3">
    <source>
        <dbReference type="ARBA" id="ARBA00022617"/>
    </source>
</evidence>
<sequence length="245" mass="28626">MSKSAEAATDSDNKRKSSQRRGLVKGPDFRYFQRRSFTAAEVAQHKEEGDLWVSYLGHVYDLTPLAEEYKGNILLKPIVEAAGTDISHWFDAKTKDIRKHVDPLTNTLRYRTPWGRFIHIPPQLPRSDWATDYGKPWWQGTQYMVGRLISKTRHIRLVNLLTAQEHILEVGTLETMWEIVHRFLAYNAHAASYTWKYDGRILNMDRTLEENGIYNEEDDFELLKMDDPLYLPAITLHFNDDLTEL</sequence>
<evidence type="ECO:0000313" key="13">
    <source>
        <dbReference type="Proteomes" id="UP001652624"/>
    </source>
</evidence>
<organism evidence="13 14">
    <name type="scientific">Erinaceus europaeus</name>
    <name type="common">Western European hedgehog</name>
    <dbReference type="NCBI Taxonomy" id="9365"/>
    <lineage>
        <taxon>Eukaryota</taxon>
        <taxon>Metazoa</taxon>
        <taxon>Chordata</taxon>
        <taxon>Craniata</taxon>
        <taxon>Vertebrata</taxon>
        <taxon>Euteleostomi</taxon>
        <taxon>Mammalia</taxon>
        <taxon>Eutheria</taxon>
        <taxon>Laurasiatheria</taxon>
        <taxon>Eulipotyphla</taxon>
        <taxon>Erinaceidae</taxon>
        <taxon>Erinaceinae</taxon>
        <taxon>Erinaceus</taxon>
    </lineage>
</organism>
<evidence type="ECO:0000256" key="4">
    <source>
        <dbReference type="ARBA" id="ARBA00022723"/>
    </source>
</evidence>
<evidence type="ECO:0000256" key="5">
    <source>
        <dbReference type="ARBA" id="ARBA00023004"/>
    </source>
</evidence>
<dbReference type="GeneID" id="103119132"/>
<feature type="domain" description="Cytochrome b5 heme-binding" evidence="12">
    <location>
        <begin position="34"/>
        <end position="149"/>
    </location>
</feature>
<dbReference type="PANTHER" id="PTHR21281">
    <property type="entry name" value="CYTOCHROME B5 DOMAIN-CONTAINING PROTEIN 1"/>
    <property type="match status" value="1"/>
</dbReference>
<dbReference type="Gene3D" id="3.10.120.10">
    <property type="entry name" value="Cytochrome b5-like heme/steroid binding domain"/>
    <property type="match status" value="1"/>
</dbReference>
<name>A0ABM3WF05_ERIEU</name>
<evidence type="ECO:0000256" key="2">
    <source>
        <dbReference type="ARBA" id="ARBA00022490"/>
    </source>
</evidence>
<dbReference type="PROSITE" id="PS50255">
    <property type="entry name" value="CYTOCHROME_B5_2"/>
    <property type="match status" value="1"/>
</dbReference>
<dbReference type="SUPFAM" id="SSF55856">
    <property type="entry name" value="Cytochrome b5-like heme/steroid binding domain"/>
    <property type="match status" value="1"/>
</dbReference>
<keyword evidence="7" id="KW-0966">Cell projection</keyword>
<comment type="similarity">
    <text evidence="8">Belongs to the cytochrome b5 family.</text>
</comment>
<reference evidence="14" key="1">
    <citation type="submission" date="2025-08" db="UniProtKB">
        <authorList>
            <consortium name="RefSeq"/>
        </authorList>
    </citation>
    <scope>IDENTIFICATION</scope>
</reference>
<dbReference type="PANTHER" id="PTHR21281:SF0">
    <property type="entry name" value="CYTOCHROME B5 DOMAIN-CONTAINING PROTEIN 1"/>
    <property type="match status" value="1"/>
</dbReference>
<proteinExistence type="inferred from homology"/>
<keyword evidence="5" id="KW-0408">Iron</keyword>
<comment type="subcellular location">
    <subcellularLocation>
        <location evidence="1">Cytoplasm</location>
        <location evidence="1">Cytoskeleton</location>
        <location evidence="1">Cilium axoneme</location>
    </subcellularLocation>
</comment>
<comment type="function">
    <text evidence="10">Radial spoke stalk protein that binds heme under oxidizing conditions. Required for the coordinated beating of multiple cilia maybe by functioning in a redox signaling pathway.</text>
</comment>
<dbReference type="InterPro" id="IPR036400">
    <property type="entry name" value="Cyt_B5-like_heme/steroid_sf"/>
</dbReference>
<gene>
    <name evidence="14" type="primary">LOC103119132</name>
</gene>
<evidence type="ECO:0000256" key="8">
    <source>
        <dbReference type="ARBA" id="ARBA00038168"/>
    </source>
</evidence>
<dbReference type="Pfam" id="PF00173">
    <property type="entry name" value="Cyt-b5"/>
    <property type="match status" value="1"/>
</dbReference>
<dbReference type="RefSeq" id="XP_060035158.1">
    <property type="nucleotide sequence ID" value="XM_060179175.1"/>
</dbReference>
<dbReference type="InterPro" id="IPR001199">
    <property type="entry name" value="Cyt_B5-like_heme/steroid-bd"/>
</dbReference>
<evidence type="ECO:0000256" key="1">
    <source>
        <dbReference type="ARBA" id="ARBA00004430"/>
    </source>
</evidence>
<dbReference type="InterPro" id="IPR052320">
    <property type="entry name" value="Cytochrome_b5_domain"/>
</dbReference>
<keyword evidence="13" id="KW-1185">Reference proteome</keyword>
<keyword evidence="4" id="KW-0479">Metal-binding</keyword>
<accession>A0ABM3WF05</accession>
<evidence type="ECO:0000256" key="10">
    <source>
        <dbReference type="ARBA" id="ARBA00046139"/>
    </source>
</evidence>
<keyword evidence="3" id="KW-0349">Heme</keyword>
<dbReference type="SMART" id="SM01117">
    <property type="entry name" value="Cyt-b5"/>
    <property type="match status" value="1"/>
</dbReference>
<evidence type="ECO:0000259" key="12">
    <source>
        <dbReference type="PROSITE" id="PS50255"/>
    </source>
</evidence>
<evidence type="ECO:0000256" key="7">
    <source>
        <dbReference type="ARBA" id="ARBA00023273"/>
    </source>
</evidence>